<dbReference type="CDD" id="cd16922">
    <property type="entry name" value="HATPase_EvgS-ArcB-TorS-like"/>
    <property type="match status" value="1"/>
</dbReference>
<keyword evidence="10" id="KW-0067">ATP-binding</keyword>
<evidence type="ECO:0000256" key="19">
    <source>
        <dbReference type="SAM" id="SignalP"/>
    </source>
</evidence>
<feature type="domain" description="Histidine kinase" evidence="20">
    <location>
        <begin position="857"/>
        <end position="1082"/>
    </location>
</feature>
<feature type="modified residue" description="4-aspartylphosphate" evidence="17">
    <location>
        <position position="1265"/>
    </location>
</feature>
<evidence type="ECO:0000256" key="15">
    <source>
        <dbReference type="ARBA" id="ARBA00068150"/>
    </source>
</evidence>
<dbReference type="SUPFAM" id="SSF63829">
    <property type="entry name" value="Calcium-dependent phosphotriesterase"/>
    <property type="match status" value="2"/>
</dbReference>
<sequence>MKSILTVVTLLTCVLVSLNATAFRQDEYAIEISPASENLSQKTVVDIYQDSNGFIWLLTQEGLNRFDGQEVVAFKTDRADPTSINNQATTTIAEDDQGRLWIGTLGGGLSRFNEADLSFTSYEALPSISSENPVSNMVSSLYKSGDGSLWVGYANGSGFSRFYPNEESFVHYFLPNQMPSAGIEGFVETENGTLFIAVDGSGVYRMDTETGVLVSLNGEIVEGATTLPTDISDMALLESGELLVTSKTKGAFLYAIKRKSVSRHPLHFATQADTANQIQTVMGDTDGNHWFGTESGIVVYSKSAGATWLTSVNTQLPSAAVLSLMQGRSGMLWIGTFSGLAQGTRSLFQKFTEEDGLSSSPTFSILTDEENNWWIGTQRGINSLQATKNSSDDWQLQRPILNLLGDYQIMSIEKHESMLYAGTYTAGFFEIDLASKTITQFTADGHDGSLSANGVPVLEALSDGRILVGTYGGGLNVFDQSTKTFQSFTTQSGIDTTISDDRVISILIDSREQIWVGTQDGLNLFDTETATFRRFKSDPDDTRTLSSNVVFSLAEDKESRLWIGTRGDINYLSLDSVEDDFPRFQLLAPSVGVPTSDILGLVIDEDDNLWAAHNLGLTKIDSSRQKSISFDISAGLQGREFNQGSAHAGENGTLFFGGFGGFNVVDSNINYEDNYEPEIQITSFKLLNEQVYFETPYSDLNDIYLDYDYQFASVSFSALDYRQPGTIDYRYRIDGIHNEWINLGQTRSVSISGLGYGTYKLRLSSTNSSGIWSNNDRELTLHIASPWWLTWYAFAAYAALIVYVILFIFRQQQAKSRRELARRLELEERVEERTHDLMLARNEAEAAARAKSEFLAAMSHEIRTPMHGMIGMTDLLIQSGLSAQQRSYAETARDSGESLLAIINSILDYSKMEANKLELDFSEFDVISLIDNVCTLLIQSASSHGTEVYIVWGDCQHRKVYGDVGKIRQILLNLIGNAIKFTKGGKVVIRCSTTAVSEDSSENTVRYQVAVEDNGIGIAKEKLDSVFEVFTQADTSTTRQYGGTGLGLSISKELAALMDGSLSVTSELNVGSTFTFETKLRAIDAEPERPQRGEEQTICVTENELIFKSISSKLSAIGYAAERFDSIESIRHQQLKPERLLIDRRQWESLTNCDGLAAPKLIVLWSDNKTPEPTGNTYFISPPFTESELLIATESSGERTIQIGNDEDKANGIKTNILVVEDVAVNQQIAMTMLHSLGAKVQLAGNGEEAVDLFQKSKYDLIFMDCQMPILDGYAATQRIRKIEQERGLPRTTIIALTAGGDQGDKQRALDAGMNGLLTKPFTTHDLRKALESFGVLSEMEASSTTSAQKNIGINQALVTQDEVLDTDVLTNFKRLSVDSEELIPKLIEGFSSQFTEKLKELETCIQNKDRENLRTVAHAIKSMSANMGAIEIRAAADELEKGYLQFRFEEDTQVIQDLKSHYLRYTIEVNSYLMG</sequence>
<keyword evidence="11 18" id="KW-1133">Transmembrane helix</keyword>
<dbReference type="InterPro" id="IPR015943">
    <property type="entry name" value="WD40/YVTN_repeat-like_dom_sf"/>
</dbReference>
<keyword evidence="12" id="KW-0902">Two-component regulatory system</keyword>
<dbReference type="InterPro" id="IPR001789">
    <property type="entry name" value="Sig_transdc_resp-reg_receiver"/>
</dbReference>
<dbReference type="InterPro" id="IPR003661">
    <property type="entry name" value="HisK_dim/P_dom"/>
</dbReference>
<dbReference type="GO" id="GO:0005886">
    <property type="term" value="C:plasma membrane"/>
    <property type="evidence" value="ECO:0007669"/>
    <property type="project" value="UniProtKB-SubCell"/>
</dbReference>
<evidence type="ECO:0000256" key="4">
    <source>
        <dbReference type="ARBA" id="ARBA00022475"/>
    </source>
</evidence>
<keyword evidence="19" id="KW-0732">Signal</keyword>
<keyword evidence="8" id="KW-0547">Nucleotide-binding</keyword>
<accession>A4A5P9</accession>
<dbReference type="InterPro" id="IPR011110">
    <property type="entry name" value="Reg_prop"/>
</dbReference>
<keyword evidence="7 18" id="KW-0812">Transmembrane</keyword>
<dbReference type="InterPro" id="IPR004358">
    <property type="entry name" value="Sig_transdc_His_kin-like_C"/>
</dbReference>
<keyword evidence="6" id="KW-0808">Transferase</keyword>
<keyword evidence="5 17" id="KW-0597">Phosphoprotein</keyword>
<dbReference type="GO" id="GO:0005524">
    <property type="term" value="F:ATP binding"/>
    <property type="evidence" value="ECO:0007669"/>
    <property type="project" value="UniProtKB-KW"/>
</dbReference>
<comment type="subcellular location">
    <subcellularLocation>
        <location evidence="2">Cell membrane</location>
        <topology evidence="2">Multi-pass membrane protein</topology>
    </subcellularLocation>
</comment>
<dbReference type="SMART" id="SM00387">
    <property type="entry name" value="HATPase_c"/>
    <property type="match status" value="1"/>
</dbReference>
<evidence type="ECO:0000256" key="16">
    <source>
        <dbReference type="PROSITE-ProRule" id="PRU00110"/>
    </source>
</evidence>
<evidence type="ECO:0000256" key="6">
    <source>
        <dbReference type="ARBA" id="ARBA00022679"/>
    </source>
</evidence>
<evidence type="ECO:0000256" key="1">
    <source>
        <dbReference type="ARBA" id="ARBA00000085"/>
    </source>
</evidence>
<dbReference type="OrthoDB" id="9772100at2"/>
<dbReference type="CDD" id="cd00082">
    <property type="entry name" value="HisKA"/>
    <property type="match status" value="1"/>
</dbReference>
<evidence type="ECO:0000256" key="2">
    <source>
        <dbReference type="ARBA" id="ARBA00004651"/>
    </source>
</evidence>
<dbReference type="Gene3D" id="1.10.287.130">
    <property type="match status" value="1"/>
</dbReference>
<evidence type="ECO:0000256" key="12">
    <source>
        <dbReference type="ARBA" id="ARBA00023012"/>
    </source>
</evidence>
<dbReference type="InterPro" id="IPR005467">
    <property type="entry name" value="His_kinase_dom"/>
</dbReference>
<dbReference type="FunFam" id="1.10.287.130:FF:000002">
    <property type="entry name" value="Two-component osmosensing histidine kinase"/>
    <property type="match status" value="1"/>
</dbReference>
<evidence type="ECO:0000256" key="17">
    <source>
        <dbReference type="PROSITE-ProRule" id="PRU00169"/>
    </source>
</evidence>
<feature type="domain" description="HPt" evidence="22">
    <location>
        <begin position="1380"/>
        <end position="1476"/>
    </location>
</feature>
<dbReference type="InterPro" id="IPR036641">
    <property type="entry name" value="HPT_dom_sf"/>
</dbReference>
<feature type="signal peptide" evidence="19">
    <location>
        <begin position="1"/>
        <end position="22"/>
    </location>
</feature>
<keyword evidence="24" id="KW-1185">Reference proteome</keyword>
<dbReference type="Proteomes" id="UP000019205">
    <property type="component" value="Chromosome"/>
</dbReference>
<evidence type="ECO:0000256" key="10">
    <source>
        <dbReference type="ARBA" id="ARBA00022840"/>
    </source>
</evidence>
<feature type="chain" id="PRO_5002664401" description="Sensory/regulatory protein RpfC" evidence="19">
    <location>
        <begin position="23"/>
        <end position="1476"/>
    </location>
</feature>
<reference evidence="23 24" key="2">
    <citation type="journal article" date="2009" name="PLoS ONE">
        <title>The photosynthetic apparatus and its regulation in the aerobic gammaproteobacterium Congregibacter litoralis gen. nov., sp. nov.</title>
        <authorList>
            <person name="Spring S."/>
            <person name="Lunsdorf H."/>
            <person name="Fuchs B.M."/>
            <person name="Tindall B.J."/>
        </authorList>
    </citation>
    <scope>NUCLEOTIDE SEQUENCE [LARGE SCALE GENOMIC DNA]</scope>
    <source>
        <strain evidence="23">KT71</strain>
    </source>
</reference>
<keyword evidence="4" id="KW-1003">Cell membrane</keyword>
<evidence type="ECO:0000256" key="14">
    <source>
        <dbReference type="ARBA" id="ARBA00064003"/>
    </source>
</evidence>
<organism evidence="23 24">
    <name type="scientific">Congregibacter litoralis KT71</name>
    <dbReference type="NCBI Taxonomy" id="314285"/>
    <lineage>
        <taxon>Bacteria</taxon>
        <taxon>Pseudomonadati</taxon>
        <taxon>Pseudomonadota</taxon>
        <taxon>Gammaproteobacteria</taxon>
        <taxon>Cellvibrionales</taxon>
        <taxon>Halieaceae</taxon>
        <taxon>Congregibacter</taxon>
    </lineage>
</organism>
<dbReference type="Gene3D" id="3.30.565.10">
    <property type="entry name" value="Histidine kinase-like ATPase, C-terminal domain"/>
    <property type="match status" value="1"/>
</dbReference>
<dbReference type="InterPro" id="IPR036890">
    <property type="entry name" value="HATPase_C_sf"/>
</dbReference>
<dbReference type="InterPro" id="IPR011123">
    <property type="entry name" value="Y_Y_Y"/>
</dbReference>
<evidence type="ECO:0000256" key="3">
    <source>
        <dbReference type="ARBA" id="ARBA00012438"/>
    </source>
</evidence>
<feature type="modified residue" description="Phosphohistidine" evidence="16">
    <location>
        <position position="1419"/>
    </location>
</feature>
<dbReference type="PANTHER" id="PTHR45339">
    <property type="entry name" value="HYBRID SIGNAL TRANSDUCTION HISTIDINE KINASE J"/>
    <property type="match status" value="1"/>
</dbReference>
<evidence type="ECO:0000256" key="9">
    <source>
        <dbReference type="ARBA" id="ARBA00022777"/>
    </source>
</evidence>
<dbReference type="EMBL" id="AAOA02000002">
    <property type="protein sequence ID" value="EAQ98346.1"/>
    <property type="molecule type" value="Genomic_DNA"/>
</dbReference>
<dbReference type="Pfam" id="PF07494">
    <property type="entry name" value="Reg_prop"/>
    <property type="match status" value="3"/>
</dbReference>
<dbReference type="eggNOG" id="COG4191">
    <property type="taxonomic scope" value="Bacteria"/>
</dbReference>
<comment type="catalytic activity">
    <reaction evidence="1">
        <text>ATP + protein L-histidine = ADP + protein N-phospho-L-histidine.</text>
        <dbReference type="EC" id="2.7.13.3"/>
    </reaction>
</comment>
<dbReference type="GO" id="GO:0000155">
    <property type="term" value="F:phosphorelay sensor kinase activity"/>
    <property type="evidence" value="ECO:0007669"/>
    <property type="project" value="InterPro"/>
</dbReference>
<evidence type="ECO:0000256" key="18">
    <source>
        <dbReference type="SAM" id="Phobius"/>
    </source>
</evidence>
<dbReference type="InterPro" id="IPR036097">
    <property type="entry name" value="HisK_dim/P_sf"/>
</dbReference>
<feature type="domain" description="Response regulatory" evidence="21">
    <location>
        <begin position="1216"/>
        <end position="1335"/>
    </location>
</feature>
<comment type="subunit">
    <text evidence="14">At low DSF concentrations, interacts with RpfF.</text>
</comment>
<dbReference type="FunFam" id="3.30.565.10:FF:000010">
    <property type="entry name" value="Sensor histidine kinase RcsC"/>
    <property type="match status" value="1"/>
</dbReference>
<evidence type="ECO:0000313" key="23">
    <source>
        <dbReference type="EMBL" id="EAQ98346.1"/>
    </source>
</evidence>
<dbReference type="InterPro" id="IPR008207">
    <property type="entry name" value="Sig_transdc_His_kin_Hpt_dom"/>
</dbReference>
<evidence type="ECO:0000259" key="22">
    <source>
        <dbReference type="PROSITE" id="PS50894"/>
    </source>
</evidence>
<dbReference type="EC" id="2.7.13.3" evidence="3"/>
<evidence type="ECO:0000259" key="21">
    <source>
        <dbReference type="PROSITE" id="PS50110"/>
    </source>
</evidence>
<evidence type="ECO:0000256" key="8">
    <source>
        <dbReference type="ARBA" id="ARBA00022741"/>
    </source>
</evidence>
<dbReference type="SUPFAM" id="SSF55874">
    <property type="entry name" value="ATPase domain of HSP90 chaperone/DNA topoisomerase II/histidine kinase"/>
    <property type="match status" value="1"/>
</dbReference>
<comment type="caution">
    <text evidence="23">The sequence shown here is derived from an EMBL/GenBank/DDBJ whole genome shotgun (WGS) entry which is preliminary data.</text>
</comment>
<evidence type="ECO:0000313" key="24">
    <source>
        <dbReference type="Proteomes" id="UP000019205"/>
    </source>
</evidence>
<evidence type="ECO:0000256" key="11">
    <source>
        <dbReference type="ARBA" id="ARBA00022989"/>
    </source>
</evidence>
<dbReference type="Pfam" id="PF07495">
    <property type="entry name" value="Y_Y_Y"/>
    <property type="match status" value="1"/>
</dbReference>
<keyword evidence="9 23" id="KW-0418">Kinase</keyword>
<dbReference type="Pfam" id="PF00072">
    <property type="entry name" value="Response_reg"/>
    <property type="match status" value="1"/>
</dbReference>
<evidence type="ECO:0000256" key="7">
    <source>
        <dbReference type="ARBA" id="ARBA00022692"/>
    </source>
</evidence>
<dbReference type="PROSITE" id="PS50109">
    <property type="entry name" value="HIS_KIN"/>
    <property type="match status" value="1"/>
</dbReference>
<dbReference type="PRINTS" id="PR00344">
    <property type="entry name" value="BCTRLSENSOR"/>
</dbReference>
<reference evidence="23 24" key="1">
    <citation type="journal article" date="2007" name="Proc. Natl. Acad. Sci. U.S.A.">
        <title>Characterization of a marine gammaproteobacterium capable of aerobic anoxygenic photosynthesis.</title>
        <authorList>
            <person name="Fuchs B.M."/>
            <person name="Spring S."/>
            <person name="Teeling H."/>
            <person name="Quast C."/>
            <person name="Wulf J."/>
            <person name="Schattenhofer M."/>
            <person name="Yan S."/>
            <person name="Ferriera S."/>
            <person name="Johnson J."/>
            <person name="Glockner F.O."/>
            <person name="Amann R."/>
        </authorList>
    </citation>
    <scope>NUCLEOTIDE SEQUENCE [LARGE SCALE GENOMIC DNA]</scope>
    <source>
        <strain evidence="23">KT71</strain>
    </source>
</reference>
<dbReference type="Pfam" id="PF00512">
    <property type="entry name" value="HisKA"/>
    <property type="match status" value="1"/>
</dbReference>
<dbReference type="Gene3D" id="3.40.50.2300">
    <property type="match status" value="1"/>
</dbReference>
<dbReference type="SMART" id="SM00388">
    <property type="entry name" value="HisKA"/>
    <property type="match status" value="1"/>
</dbReference>
<dbReference type="STRING" id="314285.KT71_00175"/>
<dbReference type="PROSITE" id="PS50110">
    <property type="entry name" value="RESPONSE_REGULATORY"/>
    <property type="match status" value="1"/>
</dbReference>
<dbReference type="SMART" id="SM00448">
    <property type="entry name" value="REC"/>
    <property type="match status" value="1"/>
</dbReference>
<dbReference type="HOGENOM" id="CLU_000445_28_2_6"/>
<dbReference type="InterPro" id="IPR011006">
    <property type="entry name" value="CheY-like_superfamily"/>
</dbReference>
<keyword evidence="13 18" id="KW-0472">Membrane</keyword>
<protein>
    <recommendedName>
        <fullName evidence="15">Sensory/regulatory protein RpfC</fullName>
        <ecNumber evidence="3">2.7.13.3</ecNumber>
    </recommendedName>
</protein>
<gene>
    <name evidence="23" type="ORF">KT71_00175</name>
</gene>
<dbReference type="CDD" id="cd17546">
    <property type="entry name" value="REC_hyHK_CKI1_RcsC-like"/>
    <property type="match status" value="1"/>
</dbReference>
<evidence type="ECO:0000259" key="20">
    <source>
        <dbReference type="PROSITE" id="PS50109"/>
    </source>
</evidence>
<dbReference type="PANTHER" id="PTHR45339:SF1">
    <property type="entry name" value="HYBRID SIGNAL TRANSDUCTION HISTIDINE KINASE J"/>
    <property type="match status" value="1"/>
</dbReference>
<dbReference type="PROSITE" id="PS50894">
    <property type="entry name" value="HPT"/>
    <property type="match status" value="1"/>
</dbReference>
<dbReference type="InterPro" id="IPR013783">
    <property type="entry name" value="Ig-like_fold"/>
</dbReference>
<proteinExistence type="predicted"/>
<dbReference type="SUPFAM" id="SSF47226">
    <property type="entry name" value="Histidine-containing phosphotransfer domain, HPT domain"/>
    <property type="match status" value="1"/>
</dbReference>
<dbReference type="Gene3D" id="2.130.10.10">
    <property type="entry name" value="YVTN repeat-like/Quinoprotein amine dehydrogenase"/>
    <property type="match status" value="3"/>
</dbReference>
<dbReference type="SUPFAM" id="SSF47384">
    <property type="entry name" value="Homodimeric domain of signal transducing histidine kinase"/>
    <property type="match status" value="1"/>
</dbReference>
<dbReference type="Gene3D" id="1.20.120.160">
    <property type="entry name" value="HPT domain"/>
    <property type="match status" value="1"/>
</dbReference>
<dbReference type="Pfam" id="PF01627">
    <property type="entry name" value="Hpt"/>
    <property type="match status" value="1"/>
</dbReference>
<feature type="transmembrane region" description="Helical" evidence="18">
    <location>
        <begin position="787"/>
        <end position="809"/>
    </location>
</feature>
<dbReference type="Pfam" id="PF02518">
    <property type="entry name" value="HATPase_c"/>
    <property type="match status" value="1"/>
</dbReference>
<evidence type="ECO:0000256" key="5">
    <source>
        <dbReference type="ARBA" id="ARBA00022553"/>
    </source>
</evidence>
<evidence type="ECO:0000256" key="13">
    <source>
        <dbReference type="ARBA" id="ARBA00023136"/>
    </source>
</evidence>
<dbReference type="Gene3D" id="2.60.40.10">
    <property type="entry name" value="Immunoglobulins"/>
    <property type="match status" value="1"/>
</dbReference>
<dbReference type="InterPro" id="IPR003594">
    <property type="entry name" value="HATPase_dom"/>
</dbReference>
<dbReference type="SUPFAM" id="SSF52172">
    <property type="entry name" value="CheY-like"/>
    <property type="match status" value="1"/>
</dbReference>
<name>A4A5P9_9GAMM</name>